<keyword evidence="3" id="KW-1185">Reference proteome</keyword>
<sequence>MIRLCNNTDTDTIYQIINDAAQAYKGVIPEDRYHEPYMSISELNHEIHDGVVFWGFEENHELLGVMGIQDKGEVSLIRHAYVRTNQRNSGLGTKLLSHIIALTDKPILIGTWSSAEWAIKFYLKNGFSLTSPNEKKMLLRTYWDIPERQVETSVVLCDSKWTLREGLAIPRKVRRK</sequence>
<dbReference type="InterPro" id="IPR000182">
    <property type="entry name" value="GNAT_dom"/>
</dbReference>
<evidence type="ECO:0000313" key="3">
    <source>
        <dbReference type="Proteomes" id="UP000502248"/>
    </source>
</evidence>
<dbReference type="InterPro" id="IPR016181">
    <property type="entry name" value="Acyl_CoA_acyltransferase"/>
</dbReference>
<dbReference type="Pfam" id="PF13508">
    <property type="entry name" value="Acetyltransf_7"/>
    <property type="match status" value="1"/>
</dbReference>
<protein>
    <submittedName>
        <fullName evidence="2">GNAT family N-acetyltransferase</fullName>
    </submittedName>
</protein>
<accession>A0A7Z2VHY8</accession>
<dbReference type="KEGG" id="cheb:HH215_08565"/>
<dbReference type="CDD" id="cd04301">
    <property type="entry name" value="NAT_SF"/>
    <property type="match status" value="1"/>
</dbReference>
<organism evidence="2 3">
    <name type="scientific">Cohnella herbarum</name>
    <dbReference type="NCBI Taxonomy" id="2728023"/>
    <lineage>
        <taxon>Bacteria</taxon>
        <taxon>Bacillati</taxon>
        <taxon>Bacillota</taxon>
        <taxon>Bacilli</taxon>
        <taxon>Bacillales</taxon>
        <taxon>Paenibacillaceae</taxon>
        <taxon>Cohnella</taxon>
    </lineage>
</organism>
<evidence type="ECO:0000259" key="1">
    <source>
        <dbReference type="PROSITE" id="PS51186"/>
    </source>
</evidence>
<proteinExistence type="predicted"/>
<feature type="domain" description="N-acetyltransferase" evidence="1">
    <location>
        <begin position="1"/>
        <end position="149"/>
    </location>
</feature>
<name>A0A7Z2VHY8_9BACL</name>
<dbReference type="PROSITE" id="PS51186">
    <property type="entry name" value="GNAT"/>
    <property type="match status" value="1"/>
</dbReference>
<dbReference type="SUPFAM" id="SSF55729">
    <property type="entry name" value="Acyl-CoA N-acyltransferases (Nat)"/>
    <property type="match status" value="1"/>
</dbReference>
<evidence type="ECO:0000313" key="2">
    <source>
        <dbReference type="EMBL" id="QJD83220.1"/>
    </source>
</evidence>
<gene>
    <name evidence="2" type="ORF">HH215_08565</name>
</gene>
<keyword evidence="2" id="KW-0808">Transferase</keyword>
<dbReference type="GO" id="GO:0016747">
    <property type="term" value="F:acyltransferase activity, transferring groups other than amino-acyl groups"/>
    <property type="evidence" value="ECO:0007669"/>
    <property type="project" value="InterPro"/>
</dbReference>
<dbReference type="Proteomes" id="UP000502248">
    <property type="component" value="Chromosome"/>
</dbReference>
<dbReference type="EMBL" id="CP051680">
    <property type="protein sequence ID" value="QJD83220.1"/>
    <property type="molecule type" value="Genomic_DNA"/>
</dbReference>
<dbReference type="AlphaFoldDB" id="A0A7Z2VHY8"/>
<dbReference type="Gene3D" id="3.40.630.30">
    <property type="match status" value="1"/>
</dbReference>
<reference evidence="2 3" key="1">
    <citation type="submission" date="2020-04" db="EMBL/GenBank/DDBJ databases">
        <title>Genome sequencing of novel species.</title>
        <authorList>
            <person name="Heo J."/>
            <person name="Kim S.-J."/>
            <person name="Kim J.-S."/>
            <person name="Hong S.-B."/>
            <person name="Kwon S.-W."/>
        </authorList>
    </citation>
    <scope>NUCLEOTIDE SEQUENCE [LARGE SCALE GENOMIC DNA]</scope>
    <source>
        <strain evidence="2 3">MFER-1</strain>
    </source>
</reference>
<dbReference type="RefSeq" id="WP_169279517.1">
    <property type="nucleotide sequence ID" value="NZ_CP051680.1"/>
</dbReference>